<gene>
    <name evidence="2" type="ORF">g.75002</name>
</gene>
<dbReference type="OrthoDB" id="6628652at2759"/>
<accession>A0A2S2QAH8</accession>
<dbReference type="PANTHER" id="PTHR21505">
    <property type="entry name" value="MADF DOMAIN-CONTAINING PROTEIN-RELATED"/>
    <property type="match status" value="1"/>
</dbReference>
<proteinExistence type="predicted"/>
<dbReference type="Pfam" id="PF10545">
    <property type="entry name" value="MADF_DNA_bdg"/>
    <property type="match status" value="1"/>
</dbReference>
<dbReference type="InterPro" id="IPR006578">
    <property type="entry name" value="MADF-dom"/>
</dbReference>
<dbReference type="SMART" id="SM00595">
    <property type="entry name" value="MADF"/>
    <property type="match status" value="1"/>
</dbReference>
<dbReference type="EMBL" id="GGMS01005428">
    <property type="protein sequence ID" value="MBY74631.1"/>
    <property type="molecule type" value="Transcribed_RNA"/>
</dbReference>
<evidence type="ECO:0000313" key="2">
    <source>
        <dbReference type="EMBL" id="MBY74631.1"/>
    </source>
</evidence>
<dbReference type="PANTHER" id="PTHR21505:SF8">
    <property type="entry name" value="DPT-YFP REPRESSOR BY OVEREXPRESSION, ISOFORM D-RELATED"/>
    <property type="match status" value="1"/>
</dbReference>
<name>A0A2S2QAH8_9HEMI</name>
<protein>
    <recommendedName>
        <fullName evidence="1">MADF domain-containing protein</fullName>
    </recommendedName>
</protein>
<organism evidence="2">
    <name type="scientific">Sipha flava</name>
    <name type="common">yellow sugarcane aphid</name>
    <dbReference type="NCBI Taxonomy" id="143950"/>
    <lineage>
        <taxon>Eukaryota</taxon>
        <taxon>Metazoa</taxon>
        <taxon>Ecdysozoa</taxon>
        <taxon>Arthropoda</taxon>
        <taxon>Hexapoda</taxon>
        <taxon>Insecta</taxon>
        <taxon>Pterygota</taxon>
        <taxon>Neoptera</taxon>
        <taxon>Paraneoptera</taxon>
        <taxon>Hemiptera</taxon>
        <taxon>Sternorrhyncha</taxon>
        <taxon>Aphidomorpha</taxon>
        <taxon>Aphidoidea</taxon>
        <taxon>Aphididae</taxon>
        <taxon>Sipha</taxon>
    </lineage>
</organism>
<sequence length="125" mass="14593">MDQNKPFVTEFLETYKRHPALWNAKSNVSKNKHLRNLGIEDLLKVCQEKFKDANTAFVKRKINNLRTVFRRELNKVLKSKTTGSSVNEIYIPTLWYYDLLSFTTEDESGRVGISSLDDDTELQFT</sequence>
<dbReference type="PROSITE" id="PS51029">
    <property type="entry name" value="MADF"/>
    <property type="match status" value="1"/>
</dbReference>
<evidence type="ECO:0000259" key="1">
    <source>
        <dbReference type="PROSITE" id="PS51029"/>
    </source>
</evidence>
<reference evidence="2" key="1">
    <citation type="submission" date="2018-04" db="EMBL/GenBank/DDBJ databases">
        <title>Transcriptome assembly of Sipha flava.</title>
        <authorList>
            <person name="Scully E.D."/>
            <person name="Geib S.M."/>
            <person name="Palmer N.A."/>
            <person name="Koch K."/>
            <person name="Bradshaw J."/>
            <person name="Heng-Moss T."/>
            <person name="Sarath G."/>
        </authorList>
    </citation>
    <scope>NUCLEOTIDE SEQUENCE</scope>
</reference>
<dbReference type="AlphaFoldDB" id="A0A2S2QAH8"/>
<feature type="domain" description="MADF" evidence="1">
    <location>
        <begin position="10"/>
        <end position="108"/>
    </location>
</feature>